<dbReference type="PANTHER" id="PTHR23089">
    <property type="entry name" value="HISTIDINE TRIAD HIT PROTEIN"/>
    <property type="match status" value="1"/>
</dbReference>
<dbReference type="EMBL" id="JABMCB010000206">
    <property type="protein sequence ID" value="NUU79852.1"/>
    <property type="molecule type" value="Genomic_DNA"/>
</dbReference>
<evidence type="ECO:0000256" key="1">
    <source>
        <dbReference type="PIRSR" id="PIRSR601310-1"/>
    </source>
</evidence>
<keyword evidence="6" id="KW-1185">Reference proteome</keyword>
<dbReference type="InterPro" id="IPR001310">
    <property type="entry name" value="Histidine_triad_HIT"/>
</dbReference>
<organism evidence="5 6">
    <name type="scientific">Paenibacillus xylanilyticus</name>
    <dbReference type="NCBI Taxonomy" id="248903"/>
    <lineage>
        <taxon>Bacteria</taxon>
        <taxon>Bacillati</taxon>
        <taxon>Bacillota</taxon>
        <taxon>Bacilli</taxon>
        <taxon>Bacillales</taxon>
        <taxon>Paenibacillaceae</taxon>
        <taxon>Paenibacillus</taxon>
    </lineage>
</organism>
<reference evidence="5 6" key="1">
    <citation type="submission" date="2020-05" db="EMBL/GenBank/DDBJ databases">
        <title>Genome Sequencing of Type Strains.</title>
        <authorList>
            <person name="Lemaire J.F."/>
            <person name="Inderbitzin P."/>
            <person name="Gregorio O.A."/>
            <person name="Collins S.B."/>
            <person name="Wespe N."/>
            <person name="Knight-Connoni V."/>
        </authorList>
    </citation>
    <scope>NUCLEOTIDE SEQUENCE [LARGE SCALE GENOMIC DNA]</scope>
    <source>
        <strain evidence="5 6">LMG 21957</strain>
    </source>
</reference>
<dbReference type="Gene3D" id="3.30.428.10">
    <property type="entry name" value="HIT-like"/>
    <property type="match status" value="1"/>
</dbReference>
<sequence length="112" mass="12973">MTQDFYCDEVLSGKTKVEIVMETDTVLAYHHTRPYYEHHIVVIPKNHIQSLISEEEENNDELLLEIMRVIKKISAGLVEQTGAAKIVTNLGRYQDSKHQHWHVVSGDRIMND</sequence>
<dbReference type="Proteomes" id="UP000526125">
    <property type="component" value="Unassembled WGS sequence"/>
</dbReference>
<evidence type="ECO:0000259" key="4">
    <source>
        <dbReference type="PROSITE" id="PS51084"/>
    </source>
</evidence>
<feature type="short sequence motif" description="Histidine triad motif" evidence="2">
    <location>
        <begin position="98"/>
        <end position="102"/>
    </location>
</feature>
<dbReference type="InterPro" id="IPR036265">
    <property type="entry name" value="HIT-like_sf"/>
</dbReference>
<keyword evidence="3" id="KW-0175">Coiled coil</keyword>
<feature type="domain" description="HIT" evidence="4">
    <location>
        <begin position="6"/>
        <end position="112"/>
    </location>
</feature>
<dbReference type="Pfam" id="PF01230">
    <property type="entry name" value="HIT"/>
    <property type="match status" value="1"/>
</dbReference>
<dbReference type="InterPro" id="IPR011146">
    <property type="entry name" value="HIT-like"/>
</dbReference>
<name>A0A7Y6EWZ6_9BACL</name>
<dbReference type="RefSeq" id="WP_175399412.1">
    <property type="nucleotide sequence ID" value="NZ_JABMCB010000206.1"/>
</dbReference>
<comment type="caution">
    <text evidence="5">The sequence shown here is derived from an EMBL/GenBank/DDBJ whole genome shotgun (WGS) entry which is preliminary data.</text>
</comment>
<dbReference type="PROSITE" id="PS51084">
    <property type="entry name" value="HIT_2"/>
    <property type="match status" value="1"/>
</dbReference>
<feature type="coiled-coil region" evidence="3">
    <location>
        <begin position="45"/>
        <end position="72"/>
    </location>
</feature>
<protein>
    <submittedName>
        <fullName evidence="5">HIT domain-containing protein</fullName>
    </submittedName>
</protein>
<feature type="active site" description="Tele-AMP-histidine intermediate" evidence="1">
    <location>
        <position position="102"/>
    </location>
</feature>
<evidence type="ECO:0000313" key="6">
    <source>
        <dbReference type="Proteomes" id="UP000526125"/>
    </source>
</evidence>
<evidence type="ECO:0000256" key="3">
    <source>
        <dbReference type="SAM" id="Coils"/>
    </source>
</evidence>
<dbReference type="GO" id="GO:0003824">
    <property type="term" value="F:catalytic activity"/>
    <property type="evidence" value="ECO:0007669"/>
    <property type="project" value="InterPro"/>
</dbReference>
<evidence type="ECO:0000313" key="5">
    <source>
        <dbReference type="EMBL" id="NUU79852.1"/>
    </source>
</evidence>
<gene>
    <name evidence="5" type="ORF">HP552_32200</name>
</gene>
<accession>A0A7Y6EWZ6</accession>
<dbReference type="SUPFAM" id="SSF54197">
    <property type="entry name" value="HIT-like"/>
    <property type="match status" value="1"/>
</dbReference>
<dbReference type="AlphaFoldDB" id="A0A7Y6EWZ6"/>
<proteinExistence type="predicted"/>
<evidence type="ECO:0000256" key="2">
    <source>
        <dbReference type="PROSITE-ProRule" id="PRU00464"/>
    </source>
</evidence>